<evidence type="ECO:0000313" key="1">
    <source>
        <dbReference type="EMBL" id="GMF01519.1"/>
    </source>
</evidence>
<keyword evidence="2" id="KW-1185">Reference proteome</keyword>
<dbReference type="Proteomes" id="UP001165064">
    <property type="component" value="Unassembled WGS sequence"/>
</dbReference>
<evidence type="ECO:0000313" key="2">
    <source>
        <dbReference type="Proteomes" id="UP001165064"/>
    </source>
</evidence>
<gene>
    <name evidence="1" type="ORF">Amon02_001127800</name>
</gene>
<dbReference type="EMBL" id="BSXS01011931">
    <property type="protein sequence ID" value="GMF01519.1"/>
    <property type="molecule type" value="Genomic_DNA"/>
</dbReference>
<protein>
    <submittedName>
        <fullName evidence="1">Unnamed protein product</fullName>
    </submittedName>
</protein>
<name>A0ACB5U484_AMBMO</name>
<accession>A0ACB5U484</accession>
<proteinExistence type="predicted"/>
<organism evidence="1 2">
    <name type="scientific">Ambrosiozyma monospora</name>
    <name type="common">Yeast</name>
    <name type="synonym">Endomycopsis monosporus</name>
    <dbReference type="NCBI Taxonomy" id="43982"/>
    <lineage>
        <taxon>Eukaryota</taxon>
        <taxon>Fungi</taxon>
        <taxon>Dikarya</taxon>
        <taxon>Ascomycota</taxon>
        <taxon>Saccharomycotina</taxon>
        <taxon>Pichiomycetes</taxon>
        <taxon>Pichiales</taxon>
        <taxon>Pichiaceae</taxon>
        <taxon>Ambrosiozyma</taxon>
    </lineage>
</organism>
<comment type="caution">
    <text evidence="1">The sequence shown here is derived from an EMBL/GenBank/DDBJ whole genome shotgun (WGS) entry which is preliminary data.</text>
</comment>
<sequence length="206" mass="23602">MELAVDMHCTAVISSSGYQRAIKWLWRGWIVQASTDASEYVLYKGNRNVEFAAHFDPDRIKTPLYQNIFEILFSFIYLGLYTYIINNDTGDYHLGLVEIVYYLFTLGFALDELTKFYHIGYNYLNLSNGFNCCLFALVISSAAVRFTALEQHDPDQNFKLNLVAFRLLSMAAPMMWIRLLLFLDVLQFVGAMVVLTVNVNSPLSLS</sequence>
<reference evidence="1" key="1">
    <citation type="submission" date="2023-04" db="EMBL/GenBank/DDBJ databases">
        <title>Ambrosiozyma monospora NBRC 10751.</title>
        <authorList>
            <person name="Ichikawa N."/>
            <person name="Sato H."/>
            <person name="Tonouchi N."/>
        </authorList>
    </citation>
    <scope>NUCLEOTIDE SEQUENCE</scope>
    <source>
        <strain evidence="1">NBRC 10751</strain>
    </source>
</reference>